<protein>
    <submittedName>
        <fullName evidence="2">Uncharacterized protein</fullName>
    </submittedName>
</protein>
<name>A0A0E1VPG4_BURPE</name>
<dbReference type="AlphaFoldDB" id="A0A0E1VPG4"/>
<feature type="compositionally biased region" description="Basic residues" evidence="1">
    <location>
        <begin position="37"/>
        <end position="61"/>
    </location>
</feature>
<evidence type="ECO:0000256" key="1">
    <source>
        <dbReference type="SAM" id="MobiDB-lite"/>
    </source>
</evidence>
<dbReference type="HOGENOM" id="CLU_2913594_0_0_4"/>
<organism evidence="2">
    <name type="scientific">Burkholderia pseudomallei 1710a</name>
    <dbReference type="NCBI Taxonomy" id="320371"/>
    <lineage>
        <taxon>Bacteria</taxon>
        <taxon>Pseudomonadati</taxon>
        <taxon>Pseudomonadota</taxon>
        <taxon>Betaproteobacteria</taxon>
        <taxon>Burkholderiales</taxon>
        <taxon>Burkholderiaceae</taxon>
        <taxon>Burkholderia</taxon>
        <taxon>pseudomallei group</taxon>
    </lineage>
</organism>
<dbReference type="EMBL" id="CM000833">
    <property type="protein sequence ID" value="EET02750.1"/>
    <property type="molecule type" value="Genomic_DNA"/>
</dbReference>
<proteinExistence type="predicted"/>
<evidence type="ECO:0000313" key="2">
    <source>
        <dbReference type="EMBL" id="EET02750.1"/>
    </source>
</evidence>
<gene>
    <name evidence="2" type="ORF">BURPS1710A_A2963</name>
</gene>
<reference evidence="2" key="1">
    <citation type="submission" date="2009-05" db="EMBL/GenBank/DDBJ databases">
        <authorList>
            <person name="Harkins D.M."/>
            <person name="DeShazer D."/>
            <person name="Woods D.E."/>
            <person name="Brinkac L.M."/>
            <person name="Brown K.A."/>
            <person name="Hung G.C."/>
            <person name="Tuanyok A."/>
            <person name="Zhang B."/>
            <person name="Nierman W.C."/>
        </authorList>
    </citation>
    <scope>NUCLEOTIDE SEQUENCE [LARGE SCALE GENOMIC DNA]</scope>
    <source>
        <strain evidence="2">1710a</strain>
    </source>
</reference>
<feature type="region of interest" description="Disordered" evidence="1">
    <location>
        <begin position="1"/>
        <end position="61"/>
    </location>
</feature>
<dbReference type="RefSeq" id="WP_004523451.1">
    <property type="nucleotide sequence ID" value="NZ_CM000833.1"/>
</dbReference>
<dbReference type="Proteomes" id="UP000001812">
    <property type="component" value="Chromosome II"/>
</dbReference>
<sequence>MSEDAGAKAKKRPRKREPSGNGIDAVYAARLPNAAGARRRFKRRAARAAHAAKRSAQRSVG</sequence>
<accession>A0A0E1VPG4</accession>